<keyword evidence="1" id="KW-1133">Transmembrane helix</keyword>
<sequence length="190" mass="21166">MFGENKQTQLELFSSTAKDNEPRRAHSASLLEKIIAYERAIILGICFIVVFIIAYAMGIERGRLIAGAGINQLEPGKAAAIQDEPEINVSQAAHVETATREAALEQNVETLADKNIPEDKKYTVQVASFKSKDSAEKEKASLVKKGYQAYTLVKNKYIIVCVGRFEDREAAQSNQKQLRRIYGDCLIRTL</sequence>
<evidence type="ECO:0000259" key="2">
    <source>
        <dbReference type="PROSITE" id="PS51724"/>
    </source>
</evidence>
<proteinExistence type="predicted"/>
<dbReference type="InterPro" id="IPR007730">
    <property type="entry name" value="SPOR-like_dom"/>
</dbReference>
<feature type="domain" description="SPOR" evidence="2">
    <location>
        <begin position="116"/>
        <end position="190"/>
    </location>
</feature>
<name>A0A2H0LZV9_9BACT</name>
<dbReference type="PROSITE" id="PS51724">
    <property type="entry name" value="SPOR"/>
    <property type="match status" value="1"/>
</dbReference>
<dbReference type="EMBL" id="PCWA01000007">
    <property type="protein sequence ID" value="PIQ89970.1"/>
    <property type="molecule type" value="Genomic_DNA"/>
</dbReference>
<keyword evidence="1" id="KW-0812">Transmembrane</keyword>
<reference evidence="3 4" key="1">
    <citation type="submission" date="2017-09" db="EMBL/GenBank/DDBJ databases">
        <title>Depth-based differentiation of microbial function through sediment-hosted aquifers and enrichment of novel symbionts in the deep terrestrial subsurface.</title>
        <authorList>
            <person name="Probst A.J."/>
            <person name="Ladd B."/>
            <person name="Jarett J.K."/>
            <person name="Geller-Mcgrath D.E."/>
            <person name="Sieber C.M."/>
            <person name="Emerson J.B."/>
            <person name="Anantharaman K."/>
            <person name="Thomas B.C."/>
            <person name="Malmstrom R."/>
            <person name="Stieglmeier M."/>
            <person name="Klingl A."/>
            <person name="Woyke T."/>
            <person name="Ryan C.M."/>
            <person name="Banfield J.F."/>
        </authorList>
    </citation>
    <scope>NUCLEOTIDE SEQUENCE [LARGE SCALE GENOMIC DNA]</scope>
    <source>
        <strain evidence="3">CG11_big_fil_rev_8_21_14_0_20_42_13</strain>
    </source>
</reference>
<organism evidence="3 4">
    <name type="scientific">Candidatus Ghiorseimicrobium undicola</name>
    <dbReference type="NCBI Taxonomy" id="1974746"/>
    <lineage>
        <taxon>Bacteria</taxon>
        <taxon>Pseudomonadati</taxon>
        <taxon>Candidatus Omnitrophota</taxon>
        <taxon>Candidatus Ghiorseimicrobium</taxon>
    </lineage>
</organism>
<evidence type="ECO:0000313" key="3">
    <source>
        <dbReference type="EMBL" id="PIQ89970.1"/>
    </source>
</evidence>
<dbReference type="GO" id="GO:0042834">
    <property type="term" value="F:peptidoglycan binding"/>
    <property type="evidence" value="ECO:0007669"/>
    <property type="project" value="InterPro"/>
</dbReference>
<feature type="transmembrane region" description="Helical" evidence="1">
    <location>
        <begin position="40"/>
        <end position="58"/>
    </location>
</feature>
<protein>
    <recommendedName>
        <fullName evidence="2">SPOR domain-containing protein</fullName>
    </recommendedName>
</protein>
<accession>A0A2H0LZV9</accession>
<evidence type="ECO:0000256" key="1">
    <source>
        <dbReference type="SAM" id="Phobius"/>
    </source>
</evidence>
<dbReference type="AlphaFoldDB" id="A0A2H0LZV9"/>
<dbReference type="Proteomes" id="UP000229641">
    <property type="component" value="Unassembled WGS sequence"/>
</dbReference>
<dbReference type="SUPFAM" id="SSF110997">
    <property type="entry name" value="Sporulation related repeat"/>
    <property type="match status" value="1"/>
</dbReference>
<dbReference type="Gene3D" id="3.30.70.1070">
    <property type="entry name" value="Sporulation related repeat"/>
    <property type="match status" value="1"/>
</dbReference>
<dbReference type="InterPro" id="IPR036680">
    <property type="entry name" value="SPOR-like_sf"/>
</dbReference>
<gene>
    <name evidence="3" type="ORF">COV72_00215</name>
</gene>
<dbReference type="Pfam" id="PF05036">
    <property type="entry name" value="SPOR"/>
    <property type="match status" value="1"/>
</dbReference>
<keyword evidence="1" id="KW-0472">Membrane</keyword>
<evidence type="ECO:0000313" key="4">
    <source>
        <dbReference type="Proteomes" id="UP000229641"/>
    </source>
</evidence>
<comment type="caution">
    <text evidence="3">The sequence shown here is derived from an EMBL/GenBank/DDBJ whole genome shotgun (WGS) entry which is preliminary data.</text>
</comment>